<gene>
    <name evidence="2" type="ORF">HTY61_12860</name>
</gene>
<protein>
    <recommendedName>
        <fullName evidence="1">Thaumarchaeal output domain-containing protein</fullName>
    </recommendedName>
</protein>
<dbReference type="EMBL" id="CP054836">
    <property type="protein sequence ID" value="QKV19283.1"/>
    <property type="molecule type" value="Genomic_DNA"/>
</dbReference>
<evidence type="ECO:0000313" key="3">
    <source>
        <dbReference type="Proteomes" id="UP000509367"/>
    </source>
</evidence>
<keyword evidence="3" id="KW-1185">Reference proteome</keyword>
<accession>A0A6N1VFD4</accession>
<evidence type="ECO:0000259" key="1">
    <source>
        <dbReference type="Pfam" id="PF18551"/>
    </source>
</evidence>
<dbReference type="RefSeq" id="WP_175277175.1">
    <property type="nucleotide sequence ID" value="NZ_CP054836.1"/>
</dbReference>
<dbReference type="Pfam" id="PF18551">
    <property type="entry name" value="TackOD1"/>
    <property type="match status" value="1"/>
</dbReference>
<reference evidence="2 3" key="1">
    <citation type="submission" date="2020-06" db="EMBL/GenBank/DDBJ databases">
        <title>Oricola thermophila sp. nov. isolated from a tidal sediments.</title>
        <authorList>
            <person name="Kwon K.K."/>
            <person name="Yang S.-H."/>
            <person name="Park M.-J."/>
        </authorList>
    </citation>
    <scope>NUCLEOTIDE SEQUENCE [LARGE SCALE GENOMIC DNA]</scope>
    <source>
        <strain evidence="2 3">MEBiC13590</strain>
    </source>
</reference>
<dbReference type="KEGG" id="orm:HTY61_12860"/>
<proteinExistence type="predicted"/>
<name>A0A6N1VFD4_9HYPH</name>
<feature type="domain" description="Thaumarchaeal output" evidence="1">
    <location>
        <begin position="144"/>
        <end position="320"/>
    </location>
</feature>
<dbReference type="Proteomes" id="UP000509367">
    <property type="component" value="Chromosome"/>
</dbReference>
<organism evidence="2 3">
    <name type="scientific">Oricola thermophila</name>
    <dbReference type="NCBI Taxonomy" id="2742145"/>
    <lineage>
        <taxon>Bacteria</taxon>
        <taxon>Pseudomonadati</taxon>
        <taxon>Pseudomonadota</taxon>
        <taxon>Alphaproteobacteria</taxon>
        <taxon>Hyphomicrobiales</taxon>
        <taxon>Ahrensiaceae</taxon>
        <taxon>Oricola</taxon>
    </lineage>
</organism>
<sequence length="465" mass="51732">MHEYGDLIRIQDRQQAAEDPHPDSGPIFEAVQRLSSDFGPNKPRATFFPGSVLSHSRLVRQFFEITKSGNPDAILLTDLDRFESFDNHRAEYSLVPVINISGSPTHLADADLVPDDPQSWRDAAAIIRRFRTRREMLPATFRTAATPAIRMLAYLFVSGKDLTPVRVPQSRYFFAYQGFQNTRATITLAEALADAGMLRRSFVDRHSACPNCQSHRLVVREECPACRSANLSQAAFLHHFSCAHIGPESDFRQGSALICPKCLKQLRHYGKDYDRPGDALVCRKCAGTTTEPAVGFQCQDCDAHIDGDLIKTVDIHAYSLTDHFLSRLSGKSSAGVRPASGSINRLPPKLREQIGRFVGKTGSSRRGFVAKLDYASRHDIARTKGDDAFQALRQMFKDRLQGLLADTAHVHSSTDGDYVYFHSLTPEEFKDSSEQILAECDSVLSVPLRPKFEITWVGSGEETGG</sequence>
<dbReference type="InterPro" id="IPR040572">
    <property type="entry name" value="TackOD1"/>
</dbReference>
<evidence type="ECO:0000313" key="2">
    <source>
        <dbReference type="EMBL" id="QKV19283.1"/>
    </source>
</evidence>
<dbReference type="AlphaFoldDB" id="A0A6N1VFD4"/>